<evidence type="ECO:0000256" key="1">
    <source>
        <dbReference type="SAM" id="MobiDB-lite"/>
    </source>
</evidence>
<dbReference type="InterPro" id="IPR029044">
    <property type="entry name" value="Nucleotide-diphossugar_trans"/>
</dbReference>
<dbReference type="Proteomes" id="UP001172684">
    <property type="component" value="Unassembled WGS sequence"/>
</dbReference>
<dbReference type="PANTHER" id="PTHR11183">
    <property type="entry name" value="GLYCOGENIN SUBFAMILY MEMBER"/>
    <property type="match status" value="1"/>
</dbReference>
<feature type="compositionally biased region" description="Low complexity" evidence="1">
    <location>
        <begin position="379"/>
        <end position="394"/>
    </location>
</feature>
<gene>
    <name evidence="3" type="ORF">H2201_003487</name>
</gene>
<evidence type="ECO:0000313" key="3">
    <source>
        <dbReference type="EMBL" id="KAJ9666299.1"/>
    </source>
</evidence>
<accession>A0ABQ9NV76</accession>
<dbReference type="Gene3D" id="3.90.550.10">
    <property type="entry name" value="Spore Coat Polysaccharide Biosynthesis Protein SpsA, Chain A"/>
    <property type="match status" value="1"/>
</dbReference>
<name>A0ABQ9NV76_9PEZI</name>
<feature type="compositionally biased region" description="Basic and acidic residues" evidence="1">
    <location>
        <begin position="314"/>
        <end position="337"/>
    </location>
</feature>
<keyword evidence="4" id="KW-1185">Reference proteome</keyword>
<evidence type="ECO:0000313" key="4">
    <source>
        <dbReference type="Proteomes" id="UP001172684"/>
    </source>
</evidence>
<feature type="region of interest" description="Disordered" evidence="1">
    <location>
        <begin position="310"/>
        <end position="344"/>
    </location>
</feature>
<comment type="caution">
    <text evidence="3">The sequence shown here is derived from an EMBL/GenBank/DDBJ whole genome shotgun (WGS) entry which is preliminary data.</text>
</comment>
<dbReference type="SUPFAM" id="SSF53448">
    <property type="entry name" value="Nucleotide-diphospho-sugar transferases"/>
    <property type="match status" value="1"/>
</dbReference>
<dbReference type="InterPro" id="IPR050587">
    <property type="entry name" value="GNT1/Glycosyltrans_8"/>
</dbReference>
<protein>
    <recommendedName>
        <fullName evidence="5">Nucleotide-diphospho-sugar transferase</fullName>
    </recommendedName>
</protein>
<organism evidence="3 4">
    <name type="scientific">Coniosporium apollinis</name>
    <dbReference type="NCBI Taxonomy" id="61459"/>
    <lineage>
        <taxon>Eukaryota</taxon>
        <taxon>Fungi</taxon>
        <taxon>Dikarya</taxon>
        <taxon>Ascomycota</taxon>
        <taxon>Pezizomycotina</taxon>
        <taxon>Dothideomycetes</taxon>
        <taxon>Dothideomycetes incertae sedis</taxon>
        <taxon>Coniosporium</taxon>
    </lineage>
</organism>
<sequence length="524" mass="57451">MLARYSRLGAFCLFAFLLFVWAGYHNVPKGSIHYVPPPGVPSAQDAIHDVYPPAPVNGGPVKAAQATASANPVTTIPLSSTTPEPLPTTPSGPSPNAYVFYATQNEYACSVLVNIDRLQNLFHTTHRIFVLASPKVSAPFIHALEARNVTVSVQSAPPLAHGSVGYYEDCLLKLLGFRMHEIDPTLKRVLVLDADQLIVNSLDHVFELPEVDLAAPRAYWIAKDFFSSTFMLINLSDRLWRRVEEGIKTIAPDKYDMDLANQLLGDTVMMLPGSYATPNSHWEDWNMPKWFRPEAANDTAKASGPVGFGEVAAGEEKKKQGLKRRDAPPPLFRDENGWHGVHSDNVPSTTGFIVSDATATPWQASSHSLSSHAGDHLHSSISSVSPSPTSSPSTTPDPAPAAPLDRLAPIDILSHPLLGPLQSLTTATHVLHFFALGKPWSYSLADVKAARPYAHPAFVEQWRTWRTAAREVCPTWSVKGVERVRVEVEAAGEGEDIGTMVGGWEEERWELKEVEREMRVVDVV</sequence>
<evidence type="ECO:0000256" key="2">
    <source>
        <dbReference type="SAM" id="SignalP"/>
    </source>
</evidence>
<evidence type="ECO:0008006" key="5">
    <source>
        <dbReference type="Google" id="ProtNLM"/>
    </source>
</evidence>
<feature type="signal peptide" evidence="2">
    <location>
        <begin position="1"/>
        <end position="22"/>
    </location>
</feature>
<keyword evidence="2" id="KW-0732">Signal</keyword>
<feature type="chain" id="PRO_5045081819" description="Nucleotide-diphospho-sugar transferase" evidence="2">
    <location>
        <begin position="23"/>
        <end position="524"/>
    </location>
</feature>
<reference evidence="3" key="1">
    <citation type="submission" date="2022-10" db="EMBL/GenBank/DDBJ databases">
        <title>Culturing micro-colonial fungi from biological soil crusts in the Mojave desert and describing Neophaeococcomyces mojavensis, and introducing the new genera and species Taxawa tesnikishii.</title>
        <authorList>
            <person name="Kurbessoian T."/>
            <person name="Stajich J.E."/>
        </authorList>
    </citation>
    <scope>NUCLEOTIDE SEQUENCE</scope>
    <source>
        <strain evidence="3">TK_1</strain>
    </source>
</reference>
<feature type="region of interest" description="Disordered" evidence="1">
    <location>
        <begin position="365"/>
        <end position="403"/>
    </location>
</feature>
<proteinExistence type="predicted"/>
<dbReference type="EMBL" id="JAPDRL010000020">
    <property type="protein sequence ID" value="KAJ9666299.1"/>
    <property type="molecule type" value="Genomic_DNA"/>
</dbReference>